<dbReference type="EMBL" id="NRRV01000071">
    <property type="protein sequence ID" value="MBK1633181.1"/>
    <property type="molecule type" value="Genomic_DNA"/>
</dbReference>
<keyword evidence="2" id="KW-1185">Reference proteome</keyword>
<organism evidence="1 2">
    <name type="scientific">Thiohalocapsa halophila</name>
    <dbReference type="NCBI Taxonomy" id="69359"/>
    <lineage>
        <taxon>Bacteria</taxon>
        <taxon>Pseudomonadati</taxon>
        <taxon>Pseudomonadota</taxon>
        <taxon>Gammaproteobacteria</taxon>
        <taxon>Chromatiales</taxon>
        <taxon>Chromatiaceae</taxon>
        <taxon>Thiohalocapsa</taxon>
    </lineage>
</organism>
<dbReference type="Proteomes" id="UP000748752">
    <property type="component" value="Unassembled WGS sequence"/>
</dbReference>
<sequence length="194" mass="20739">MSPPTPARPSPTAARATVVLALLAALWLPLAATATQRFDEGAWSAAIPAHPAEPCELTTGGYDHAVDEQDPLLLIAIARDDPLATLRVNAITVTELTQPELLRARAKLIVDGPAARSVTLIPAAIIETDIERRVTFRPRPAGGEQAGLRDLVDAMRRAVRVRVEINGLPLEPAFSMQGLDAIWQRASPACGLRP</sequence>
<evidence type="ECO:0000313" key="2">
    <source>
        <dbReference type="Proteomes" id="UP000748752"/>
    </source>
</evidence>
<reference evidence="1 2" key="1">
    <citation type="journal article" date="2020" name="Microorganisms">
        <title>Osmotic Adaptation and Compatible Solute Biosynthesis of Phototrophic Bacteria as Revealed from Genome Analyses.</title>
        <authorList>
            <person name="Imhoff J.F."/>
            <person name="Rahn T."/>
            <person name="Kunzel S."/>
            <person name="Keller A."/>
            <person name="Neulinger S.C."/>
        </authorList>
    </citation>
    <scope>NUCLEOTIDE SEQUENCE [LARGE SCALE GENOMIC DNA]</scope>
    <source>
        <strain evidence="1 2">DSM 6210</strain>
    </source>
</reference>
<comment type="caution">
    <text evidence="1">The sequence shown here is derived from an EMBL/GenBank/DDBJ whole genome shotgun (WGS) entry which is preliminary data.</text>
</comment>
<gene>
    <name evidence="1" type="ORF">CKO31_20985</name>
</gene>
<dbReference type="RefSeq" id="WP_200241231.1">
    <property type="nucleotide sequence ID" value="NZ_NRRV01000071.1"/>
</dbReference>
<accession>A0ABS1CMM3</accession>
<name>A0ABS1CMM3_9GAMM</name>
<protein>
    <submittedName>
        <fullName evidence="1">Uncharacterized protein</fullName>
    </submittedName>
</protein>
<evidence type="ECO:0000313" key="1">
    <source>
        <dbReference type="EMBL" id="MBK1633181.1"/>
    </source>
</evidence>
<proteinExistence type="predicted"/>